<organism evidence="3 4">
    <name type="scientific">Mytilus coruscus</name>
    <name type="common">Sea mussel</name>
    <dbReference type="NCBI Taxonomy" id="42192"/>
    <lineage>
        <taxon>Eukaryota</taxon>
        <taxon>Metazoa</taxon>
        <taxon>Spiralia</taxon>
        <taxon>Lophotrochozoa</taxon>
        <taxon>Mollusca</taxon>
        <taxon>Bivalvia</taxon>
        <taxon>Autobranchia</taxon>
        <taxon>Pteriomorphia</taxon>
        <taxon>Mytilida</taxon>
        <taxon>Mytiloidea</taxon>
        <taxon>Mytilidae</taxon>
        <taxon>Mytilinae</taxon>
        <taxon>Mytilus</taxon>
    </lineage>
</organism>
<name>A0A6J8BKJ8_MYTCO</name>
<keyword evidence="2" id="KW-0472">Membrane</keyword>
<sequence>MCSNQIGKTVELKKKRKSSCVDLCNIKICLTWTVHKDHLDLTCKVNVLVYDVEFYNNKNTEQGYCLHPLPSPKCIPKYNNTIIRQNATTNVTYLKVINQIDSTFNGLWECRHGTNRDQASVNITVLQSDTTEARLNVLKCGTIGVLLILLFILFMIPVGIGFQNDNICRGDEFYLILGSLSGVMCGILTTRLKGVKNSEEDDNETGLSSINEDENHEEDDNEQGLSRMNEDENHGLYAFQNW</sequence>
<keyword evidence="4" id="KW-1185">Reference proteome</keyword>
<dbReference type="AlphaFoldDB" id="A0A6J8BKJ8"/>
<reference evidence="3 4" key="1">
    <citation type="submission" date="2020-06" db="EMBL/GenBank/DDBJ databases">
        <authorList>
            <person name="Li R."/>
            <person name="Bekaert M."/>
        </authorList>
    </citation>
    <scope>NUCLEOTIDE SEQUENCE [LARGE SCALE GENOMIC DNA]</scope>
    <source>
        <strain evidence="4">wild</strain>
    </source>
</reference>
<keyword evidence="2" id="KW-0812">Transmembrane</keyword>
<feature type="transmembrane region" description="Helical" evidence="2">
    <location>
        <begin position="143"/>
        <end position="161"/>
    </location>
</feature>
<evidence type="ECO:0000313" key="4">
    <source>
        <dbReference type="Proteomes" id="UP000507470"/>
    </source>
</evidence>
<gene>
    <name evidence="3" type="ORF">MCOR_20082</name>
</gene>
<evidence type="ECO:0000313" key="3">
    <source>
        <dbReference type="EMBL" id="CAC5384445.1"/>
    </source>
</evidence>
<feature type="compositionally biased region" description="Acidic residues" evidence="1">
    <location>
        <begin position="211"/>
        <end position="222"/>
    </location>
</feature>
<dbReference type="EMBL" id="CACVKT020003576">
    <property type="protein sequence ID" value="CAC5384445.1"/>
    <property type="molecule type" value="Genomic_DNA"/>
</dbReference>
<proteinExistence type="predicted"/>
<keyword evidence="2" id="KW-1133">Transmembrane helix</keyword>
<evidence type="ECO:0000256" key="2">
    <source>
        <dbReference type="SAM" id="Phobius"/>
    </source>
</evidence>
<dbReference type="Proteomes" id="UP000507470">
    <property type="component" value="Unassembled WGS sequence"/>
</dbReference>
<accession>A0A6J8BKJ8</accession>
<feature type="region of interest" description="Disordered" evidence="1">
    <location>
        <begin position="198"/>
        <end position="234"/>
    </location>
</feature>
<protein>
    <submittedName>
        <fullName evidence="3">Uncharacterized protein</fullName>
    </submittedName>
</protein>
<evidence type="ECO:0000256" key="1">
    <source>
        <dbReference type="SAM" id="MobiDB-lite"/>
    </source>
</evidence>
<feature type="transmembrane region" description="Helical" evidence="2">
    <location>
        <begin position="173"/>
        <end position="190"/>
    </location>
</feature>